<keyword evidence="4" id="KW-1185">Reference proteome</keyword>
<protein>
    <submittedName>
        <fullName evidence="2 3">Uncharacterized protein</fullName>
    </submittedName>
</protein>
<evidence type="ECO:0000313" key="2">
    <source>
        <dbReference type="EMBL" id="KEH31027.1"/>
    </source>
</evidence>
<gene>
    <name evidence="2" type="ordered locus">MTR_4g088570</name>
</gene>
<dbReference type="EnsemblPlants" id="KEH31027">
    <property type="protein sequence ID" value="KEH31027"/>
    <property type="gene ID" value="MTR_4g088570"/>
</dbReference>
<reference evidence="2 4" key="2">
    <citation type="journal article" date="2014" name="BMC Genomics">
        <title>An improved genome release (version Mt4.0) for the model legume Medicago truncatula.</title>
        <authorList>
            <person name="Tang H."/>
            <person name="Krishnakumar V."/>
            <person name="Bidwell S."/>
            <person name="Rosen B."/>
            <person name="Chan A."/>
            <person name="Zhou S."/>
            <person name="Gentzbittel L."/>
            <person name="Childs K.L."/>
            <person name="Yandell M."/>
            <person name="Gundlach H."/>
            <person name="Mayer K.F."/>
            <person name="Schwartz D.C."/>
            <person name="Town C.D."/>
        </authorList>
    </citation>
    <scope>GENOME REANNOTATION</scope>
    <source>
        <strain evidence="2">A17</strain>
        <strain evidence="3 4">cv. Jemalong A17</strain>
    </source>
</reference>
<evidence type="ECO:0000256" key="1">
    <source>
        <dbReference type="SAM" id="MobiDB-lite"/>
    </source>
</evidence>
<dbReference type="HOGENOM" id="CLU_2797783_0_0_1"/>
<organism evidence="2 4">
    <name type="scientific">Medicago truncatula</name>
    <name type="common">Barrel medic</name>
    <name type="synonym">Medicago tribuloides</name>
    <dbReference type="NCBI Taxonomy" id="3880"/>
    <lineage>
        <taxon>Eukaryota</taxon>
        <taxon>Viridiplantae</taxon>
        <taxon>Streptophyta</taxon>
        <taxon>Embryophyta</taxon>
        <taxon>Tracheophyta</taxon>
        <taxon>Spermatophyta</taxon>
        <taxon>Magnoliopsida</taxon>
        <taxon>eudicotyledons</taxon>
        <taxon>Gunneridae</taxon>
        <taxon>Pentapetalae</taxon>
        <taxon>rosids</taxon>
        <taxon>fabids</taxon>
        <taxon>Fabales</taxon>
        <taxon>Fabaceae</taxon>
        <taxon>Papilionoideae</taxon>
        <taxon>50 kb inversion clade</taxon>
        <taxon>NPAAA clade</taxon>
        <taxon>Hologalegina</taxon>
        <taxon>IRL clade</taxon>
        <taxon>Trifolieae</taxon>
        <taxon>Medicago</taxon>
    </lineage>
</organism>
<accession>A0A072UMV9</accession>
<feature type="region of interest" description="Disordered" evidence="1">
    <location>
        <begin position="1"/>
        <end position="24"/>
    </location>
</feature>
<dbReference type="EMBL" id="CM001220">
    <property type="protein sequence ID" value="KEH31027.1"/>
    <property type="molecule type" value="Genomic_DNA"/>
</dbReference>
<dbReference type="AlphaFoldDB" id="A0A072UMV9"/>
<dbReference type="Proteomes" id="UP000002051">
    <property type="component" value="Chromosome 4"/>
</dbReference>
<evidence type="ECO:0000313" key="3">
    <source>
        <dbReference type="EnsemblPlants" id="KEH31027"/>
    </source>
</evidence>
<evidence type="ECO:0000313" key="4">
    <source>
        <dbReference type="Proteomes" id="UP000002051"/>
    </source>
</evidence>
<reference evidence="3" key="3">
    <citation type="submission" date="2015-04" db="UniProtKB">
        <authorList>
            <consortium name="EnsemblPlants"/>
        </authorList>
    </citation>
    <scope>IDENTIFICATION</scope>
    <source>
        <strain evidence="3">cv. Jemalong A17</strain>
    </source>
</reference>
<reference evidence="2 4" key="1">
    <citation type="journal article" date="2011" name="Nature">
        <title>The Medicago genome provides insight into the evolution of rhizobial symbioses.</title>
        <authorList>
            <person name="Young N.D."/>
            <person name="Debelle F."/>
            <person name="Oldroyd G.E."/>
            <person name="Geurts R."/>
            <person name="Cannon S.B."/>
            <person name="Udvardi M.K."/>
            <person name="Benedito V.A."/>
            <person name="Mayer K.F."/>
            <person name="Gouzy J."/>
            <person name="Schoof H."/>
            <person name="Van de Peer Y."/>
            <person name="Proost S."/>
            <person name="Cook D.R."/>
            <person name="Meyers B.C."/>
            <person name="Spannagl M."/>
            <person name="Cheung F."/>
            <person name="De Mita S."/>
            <person name="Krishnakumar V."/>
            <person name="Gundlach H."/>
            <person name="Zhou S."/>
            <person name="Mudge J."/>
            <person name="Bharti A.K."/>
            <person name="Murray J.D."/>
            <person name="Naoumkina M.A."/>
            <person name="Rosen B."/>
            <person name="Silverstein K.A."/>
            <person name="Tang H."/>
            <person name="Rombauts S."/>
            <person name="Zhao P.X."/>
            <person name="Zhou P."/>
            <person name="Barbe V."/>
            <person name="Bardou P."/>
            <person name="Bechner M."/>
            <person name="Bellec A."/>
            <person name="Berger A."/>
            <person name="Berges H."/>
            <person name="Bidwell S."/>
            <person name="Bisseling T."/>
            <person name="Choisne N."/>
            <person name="Couloux A."/>
            <person name="Denny R."/>
            <person name="Deshpande S."/>
            <person name="Dai X."/>
            <person name="Doyle J.J."/>
            <person name="Dudez A.M."/>
            <person name="Farmer A.D."/>
            <person name="Fouteau S."/>
            <person name="Franken C."/>
            <person name="Gibelin C."/>
            <person name="Gish J."/>
            <person name="Goldstein S."/>
            <person name="Gonzalez A.J."/>
            <person name="Green P.J."/>
            <person name="Hallab A."/>
            <person name="Hartog M."/>
            <person name="Hua A."/>
            <person name="Humphray S.J."/>
            <person name="Jeong D.H."/>
            <person name="Jing Y."/>
            <person name="Jocker A."/>
            <person name="Kenton S.M."/>
            <person name="Kim D.J."/>
            <person name="Klee K."/>
            <person name="Lai H."/>
            <person name="Lang C."/>
            <person name="Lin S."/>
            <person name="Macmil S.L."/>
            <person name="Magdelenat G."/>
            <person name="Matthews L."/>
            <person name="McCorrison J."/>
            <person name="Monaghan E.L."/>
            <person name="Mun J.H."/>
            <person name="Najar F.Z."/>
            <person name="Nicholson C."/>
            <person name="Noirot C."/>
            <person name="O'Bleness M."/>
            <person name="Paule C.R."/>
            <person name="Poulain J."/>
            <person name="Prion F."/>
            <person name="Qin B."/>
            <person name="Qu C."/>
            <person name="Retzel E.F."/>
            <person name="Riddle C."/>
            <person name="Sallet E."/>
            <person name="Samain S."/>
            <person name="Samson N."/>
            <person name="Sanders I."/>
            <person name="Saurat O."/>
            <person name="Scarpelli C."/>
            <person name="Schiex T."/>
            <person name="Segurens B."/>
            <person name="Severin A.J."/>
            <person name="Sherrier D.J."/>
            <person name="Shi R."/>
            <person name="Sims S."/>
            <person name="Singer S.R."/>
            <person name="Sinharoy S."/>
            <person name="Sterck L."/>
            <person name="Viollet A."/>
            <person name="Wang B.B."/>
            <person name="Wang K."/>
            <person name="Wang M."/>
            <person name="Wang X."/>
            <person name="Warfsmann J."/>
            <person name="Weissenbach J."/>
            <person name="White D.D."/>
            <person name="White J.D."/>
            <person name="Wiley G.B."/>
            <person name="Wincker P."/>
            <person name="Xing Y."/>
            <person name="Yang L."/>
            <person name="Yao Z."/>
            <person name="Ying F."/>
            <person name="Zhai J."/>
            <person name="Zhou L."/>
            <person name="Zuber A."/>
            <person name="Denarie J."/>
            <person name="Dixon R.A."/>
            <person name="May G.D."/>
            <person name="Schwartz D.C."/>
            <person name="Rogers J."/>
            <person name="Quetier F."/>
            <person name="Town C.D."/>
            <person name="Roe B.A."/>
        </authorList>
    </citation>
    <scope>NUCLEOTIDE SEQUENCE [LARGE SCALE GENOMIC DNA]</scope>
    <source>
        <strain evidence="2">A17</strain>
        <strain evidence="3 4">cv. Jemalong A17</strain>
    </source>
</reference>
<proteinExistence type="predicted"/>
<name>A0A072UMV9_MEDTR</name>
<sequence length="68" mass="7915">MVRKIDDDDDDGGGGWMKKLKKKKSEVKMMSVEEKQVDPNVDNHPKDTYGRICYHRFIVFLAYSNPIP</sequence>